<dbReference type="HOGENOM" id="CLU_007383_6_5_4"/>
<dbReference type="PANTHER" id="PTHR12126">
    <property type="entry name" value="NADH-UBIQUINONE OXIDOREDUCTASE 39 KDA SUBUNIT-RELATED"/>
    <property type="match status" value="1"/>
</dbReference>
<dbReference type="AlphaFoldDB" id="C4GMU5"/>
<evidence type="ECO:0000259" key="1">
    <source>
        <dbReference type="Pfam" id="PF01370"/>
    </source>
</evidence>
<dbReference type="EMBL" id="ACJW02000008">
    <property type="protein sequence ID" value="EEP66630.1"/>
    <property type="molecule type" value="Genomic_DNA"/>
</dbReference>
<reference evidence="2" key="1">
    <citation type="submission" date="2009-04" db="EMBL/GenBank/DDBJ databases">
        <authorList>
            <person name="Weinstock G."/>
            <person name="Sodergren E."/>
            <person name="Clifton S."/>
            <person name="Fulton L."/>
            <person name="Fulton B."/>
            <person name="Courtney L."/>
            <person name="Fronick C."/>
            <person name="Harrison M."/>
            <person name="Strong C."/>
            <person name="Farmer C."/>
            <person name="Delahaunty K."/>
            <person name="Markovic C."/>
            <person name="Hall O."/>
            <person name="Minx P."/>
            <person name="Tomlinson C."/>
            <person name="Mitreva M."/>
            <person name="Nelson J."/>
            <person name="Hou S."/>
            <person name="Wollam A."/>
            <person name="Pepin K.H."/>
            <person name="Johnson M."/>
            <person name="Bhonagiri V."/>
            <person name="Nash W.E."/>
            <person name="Warren W."/>
            <person name="Chinwalla A."/>
            <person name="Mardis E.R."/>
            <person name="Wilson R.K."/>
        </authorList>
    </citation>
    <scope>NUCLEOTIDE SEQUENCE [LARGE SCALE GENOMIC DNA]</scope>
    <source>
        <strain evidence="2">ATCC 51147</strain>
    </source>
</reference>
<feature type="domain" description="NAD-dependent epimerase/dehydratase" evidence="1">
    <location>
        <begin position="45"/>
        <end position="139"/>
    </location>
</feature>
<evidence type="ECO:0000313" key="3">
    <source>
        <dbReference type="Proteomes" id="UP000003009"/>
    </source>
</evidence>
<accession>C4GMU5</accession>
<dbReference type="STRING" id="629741.GCWU000324_03031"/>
<gene>
    <name evidence="2" type="ORF">GCWU000324_03031</name>
</gene>
<sequence>MTAVVVFQTALGLVQRFSGCLWRSQKPPQPNNPISNNKERCKMNILILGGSGFIGSRVAKILRERQHNVTTPSHAELDLMRLDLDAAQRLLHGQDCVVNCVGVMSRHADVLERVHHHAPQQLAHLARAAGVQTWVQLSALGADAAHEVAFVGSKGRGDAAVCASGLRVNMARPSVVFGCGGASCELFIKLARLPVLVLPAGGRFALQPVHADDVAQALANMAEQPLPHGAVVNMAGSLKTTLAGYLAILRQTLHHRAAPAVWALPMGLLRPVLPLTNVLSNGFLSSGSLKLLAQGSVADTGDFARLLGREPLGAEAFYRYP</sequence>
<dbReference type="PANTHER" id="PTHR12126:SF11">
    <property type="entry name" value="NADH DEHYDROGENASE [UBIQUINONE] 1 ALPHA SUBCOMPLEX SUBUNIT 9, MITOCHONDRIAL"/>
    <property type="match status" value="1"/>
</dbReference>
<dbReference type="Gene3D" id="3.40.50.720">
    <property type="entry name" value="NAD(P)-binding Rossmann-like Domain"/>
    <property type="match status" value="1"/>
</dbReference>
<comment type="caution">
    <text evidence="2">The sequence shown here is derived from an EMBL/GenBank/DDBJ whole genome shotgun (WGS) entry which is preliminary data.</text>
</comment>
<dbReference type="InterPro" id="IPR036291">
    <property type="entry name" value="NAD(P)-bd_dom_sf"/>
</dbReference>
<organism evidence="2 3">
    <name type="scientific">Kingella oralis ATCC 51147</name>
    <dbReference type="NCBI Taxonomy" id="629741"/>
    <lineage>
        <taxon>Bacteria</taxon>
        <taxon>Pseudomonadati</taxon>
        <taxon>Pseudomonadota</taxon>
        <taxon>Betaproteobacteria</taxon>
        <taxon>Neisseriales</taxon>
        <taxon>Neisseriaceae</taxon>
        <taxon>Kingella</taxon>
    </lineage>
</organism>
<dbReference type="InterPro" id="IPR001509">
    <property type="entry name" value="Epimerase_deHydtase"/>
</dbReference>
<dbReference type="InterPro" id="IPR051207">
    <property type="entry name" value="ComplexI_NDUFA9_subunit"/>
</dbReference>
<name>C4GMU5_9NEIS</name>
<dbReference type="Pfam" id="PF01370">
    <property type="entry name" value="Epimerase"/>
    <property type="match status" value="1"/>
</dbReference>
<protein>
    <submittedName>
        <fullName evidence="2">NAD dependent epimerase/dehydratase family protein</fullName>
    </submittedName>
</protein>
<keyword evidence="3" id="KW-1185">Reference proteome</keyword>
<dbReference type="SUPFAM" id="SSF51735">
    <property type="entry name" value="NAD(P)-binding Rossmann-fold domains"/>
    <property type="match status" value="1"/>
</dbReference>
<dbReference type="Proteomes" id="UP000003009">
    <property type="component" value="Unassembled WGS sequence"/>
</dbReference>
<dbReference type="GO" id="GO:0044877">
    <property type="term" value="F:protein-containing complex binding"/>
    <property type="evidence" value="ECO:0007669"/>
    <property type="project" value="TreeGrafter"/>
</dbReference>
<proteinExistence type="predicted"/>
<evidence type="ECO:0000313" key="2">
    <source>
        <dbReference type="EMBL" id="EEP66630.1"/>
    </source>
</evidence>